<evidence type="ECO:0000256" key="2">
    <source>
        <dbReference type="ARBA" id="ARBA00022525"/>
    </source>
</evidence>
<proteinExistence type="predicted"/>
<dbReference type="NCBIfam" id="TIGR01167">
    <property type="entry name" value="LPXTG_anchor"/>
    <property type="match status" value="1"/>
</dbReference>
<feature type="compositionally biased region" description="Low complexity" evidence="5">
    <location>
        <begin position="85"/>
        <end position="116"/>
    </location>
</feature>
<dbReference type="EMBL" id="PVZG01000013">
    <property type="protein sequence ID" value="PRY24687.1"/>
    <property type="molecule type" value="Genomic_DNA"/>
</dbReference>
<keyword evidence="2" id="KW-0964">Secreted</keyword>
<dbReference type="Pfam" id="PF00746">
    <property type="entry name" value="Gram_pos_anchor"/>
    <property type="match status" value="1"/>
</dbReference>
<evidence type="ECO:0000313" key="9">
    <source>
        <dbReference type="EMBL" id="PRY24687.1"/>
    </source>
</evidence>
<dbReference type="PROSITE" id="PS50847">
    <property type="entry name" value="GRAM_POS_ANCHORING"/>
    <property type="match status" value="1"/>
</dbReference>
<feature type="transmembrane region" description="Helical" evidence="6">
    <location>
        <begin position="156"/>
        <end position="177"/>
    </location>
</feature>
<evidence type="ECO:0000259" key="8">
    <source>
        <dbReference type="PROSITE" id="PS50847"/>
    </source>
</evidence>
<evidence type="ECO:0000256" key="6">
    <source>
        <dbReference type="SAM" id="Phobius"/>
    </source>
</evidence>
<feature type="compositionally biased region" description="Low complexity" evidence="5">
    <location>
        <begin position="127"/>
        <end position="140"/>
    </location>
</feature>
<reference evidence="9 10" key="1">
    <citation type="submission" date="2018-03" db="EMBL/GenBank/DDBJ databases">
        <title>Genomic Encyclopedia of Archaeal and Bacterial Type Strains, Phase II (KMG-II): from individual species to whole genera.</title>
        <authorList>
            <person name="Goeker M."/>
        </authorList>
    </citation>
    <scope>NUCLEOTIDE SEQUENCE [LARGE SCALE GENOMIC DNA]</scope>
    <source>
        <strain evidence="9 10">DSM 45348</strain>
    </source>
</reference>
<evidence type="ECO:0000256" key="5">
    <source>
        <dbReference type="SAM" id="MobiDB-lite"/>
    </source>
</evidence>
<gene>
    <name evidence="9" type="ORF">CLV70_113125</name>
</gene>
<sequence>MSLTRRLAAVLPAAGVTVLAALALAGTPAAAAGDEAAARAQRPAVMTTPCAEGQRDEDCGYGYGGTPGAATTGPTRGNGGYGGESPTASPTPSRTTPTTPATTTPATTTPATPTASVDTVPPGGELPVTSPAATPSETTPGGVSAGGTLPKTGAPMGMTMAIGALMVAAGAGAVFYTRRRRHA</sequence>
<feature type="chain" id="PRO_5015603602" evidence="7">
    <location>
        <begin position="32"/>
        <end position="183"/>
    </location>
</feature>
<keyword evidence="6" id="KW-0472">Membrane</keyword>
<evidence type="ECO:0000256" key="4">
    <source>
        <dbReference type="ARBA" id="ARBA00023088"/>
    </source>
</evidence>
<dbReference type="PROSITE" id="PS51318">
    <property type="entry name" value="TAT"/>
    <property type="match status" value="1"/>
</dbReference>
<accession>A0A2T0RU60</accession>
<keyword evidence="3 7" id="KW-0732">Signal</keyword>
<evidence type="ECO:0000256" key="7">
    <source>
        <dbReference type="SAM" id="SignalP"/>
    </source>
</evidence>
<name>A0A2T0RU60_9ACTN</name>
<keyword evidence="10" id="KW-1185">Reference proteome</keyword>
<evidence type="ECO:0000256" key="3">
    <source>
        <dbReference type="ARBA" id="ARBA00022729"/>
    </source>
</evidence>
<protein>
    <submittedName>
        <fullName evidence="9">LPXTG-motif cell wall-anchored protein</fullName>
    </submittedName>
</protein>
<evidence type="ECO:0000256" key="1">
    <source>
        <dbReference type="ARBA" id="ARBA00022512"/>
    </source>
</evidence>
<comment type="caution">
    <text evidence="9">The sequence shown here is derived from an EMBL/GenBank/DDBJ whole genome shotgun (WGS) entry which is preliminary data.</text>
</comment>
<dbReference type="AlphaFoldDB" id="A0A2T0RU60"/>
<feature type="signal peptide" evidence="7">
    <location>
        <begin position="1"/>
        <end position="31"/>
    </location>
</feature>
<dbReference type="RefSeq" id="WP_146164158.1">
    <property type="nucleotide sequence ID" value="NZ_PVZG01000013.1"/>
</dbReference>
<feature type="domain" description="Gram-positive cocci surface proteins LPxTG" evidence="8">
    <location>
        <begin position="149"/>
        <end position="183"/>
    </location>
</feature>
<keyword evidence="1" id="KW-0134">Cell wall</keyword>
<dbReference type="InterPro" id="IPR019931">
    <property type="entry name" value="LPXTG_anchor"/>
</dbReference>
<keyword evidence="6" id="KW-1133">Transmembrane helix</keyword>
<dbReference type="InterPro" id="IPR006311">
    <property type="entry name" value="TAT_signal"/>
</dbReference>
<keyword evidence="6" id="KW-0812">Transmembrane</keyword>
<dbReference type="Proteomes" id="UP000239209">
    <property type="component" value="Unassembled WGS sequence"/>
</dbReference>
<feature type="region of interest" description="Disordered" evidence="5">
    <location>
        <begin position="61"/>
        <end position="150"/>
    </location>
</feature>
<evidence type="ECO:0000313" key="10">
    <source>
        <dbReference type="Proteomes" id="UP000239209"/>
    </source>
</evidence>
<organism evidence="9 10">
    <name type="scientific">Pseudosporangium ferrugineum</name>
    <dbReference type="NCBI Taxonomy" id="439699"/>
    <lineage>
        <taxon>Bacteria</taxon>
        <taxon>Bacillati</taxon>
        <taxon>Actinomycetota</taxon>
        <taxon>Actinomycetes</taxon>
        <taxon>Micromonosporales</taxon>
        <taxon>Micromonosporaceae</taxon>
        <taxon>Pseudosporangium</taxon>
    </lineage>
</organism>
<keyword evidence="4" id="KW-0572">Peptidoglycan-anchor</keyword>